<dbReference type="SUPFAM" id="SSF57701">
    <property type="entry name" value="Zn2/Cys6 DNA-binding domain"/>
    <property type="match status" value="1"/>
</dbReference>
<keyword evidence="4" id="KW-0804">Transcription</keyword>
<feature type="domain" description="Zn(2)-C6 fungal-type" evidence="6">
    <location>
        <begin position="7"/>
        <end position="38"/>
    </location>
</feature>
<dbReference type="Proteomes" id="UP000605846">
    <property type="component" value="Unassembled WGS sequence"/>
</dbReference>
<dbReference type="OrthoDB" id="39175at2759"/>
<protein>
    <recommendedName>
        <fullName evidence="6">Zn(2)-C6 fungal-type domain-containing protein</fullName>
    </recommendedName>
</protein>
<dbReference type="Pfam" id="PF00172">
    <property type="entry name" value="Zn_clus"/>
    <property type="match status" value="1"/>
</dbReference>
<gene>
    <name evidence="7" type="ORF">EC973_000779</name>
</gene>
<dbReference type="GO" id="GO:0008270">
    <property type="term" value="F:zinc ion binding"/>
    <property type="evidence" value="ECO:0007669"/>
    <property type="project" value="InterPro"/>
</dbReference>
<dbReference type="PROSITE" id="PS00463">
    <property type="entry name" value="ZN2_CY6_FUNGAL_1"/>
    <property type="match status" value="1"/>
</dbReference>
<evidence type="ECO:0000256" key="4">
    <source>
        <dbReference type="ARBA" id="ARBA00023163"/>
    </source>
</evidence>
<dbReference type="PROSITE" id="PS50048">
    <property type="entry name" value="ZN2_CY6_FUNGAL_2"/>
    <property type="match status" value="1"/>
</dbReference>
<dbReference type="InterPro" id="IPR050815">
    <property type="entry name" value="TF_fung"/>
</dbReference>
<comment type="subcellular location">
    <subcellularLocation>
        <location evidence="1">Nucleus</location>
    </subcellularLocation>
</comment>
<keyword evidence="3" id="KW-0805">Transcription regulation</keyword>
<dbReference type="InterPro" id="IPR001138">
    <property type="entry name" value="Zn2Cys6_DnaBD"/>
</dbReference>
<dbReference type="PANTHER" id="PTHR47338">
    <property type="entry name" value="ZN(II)2CYS6 TRANSCRIPTION FACTOR (EUROFUNG)-RELATED"/>
    <property type="match status" value="1"/>
</dbReference>
<proteinExistence type="predicted"/>
<dbReference type="SMART" id="SM00066">
    <property type="entry name" value="GAL4"/>
    <property type="match status" value="1"/>
</dbReference>
<keyword evidence="5" id="KW-0539">Nucleus</keyword>
<evidence type="ECO:0000256" key="3">
    <source>
        <dbReference type="ARBA" id="ARBA00023015"/>
    </source>
</evidence>
<dbReference type="AlphaFoldDB" id="A0A8H7BN11"/>
<name>A0A8H7BN11_9FUNG</name>
<evidence type="ECO:0000313" key="8">
    <source>
        <dbReference type="Proteomes" id="UP000605846"/>
    </source>
</evidence>
<dbReference type="Gene3D" id="4.10.240.10">
    <property type="entry name" value="Zn(2)-C6 fungal-type DNA-binding domain"/>
    <property type="match status" value="1"/>
</dbReference>
<evidence type="ECO:0000256" key="5">
    <source>
        <dbReference type="ARBA" id="ARBA00023242"/>
    </source>
</evidence>
<evidence type="ECO:0000256" key="2">
    <source>
        <dbReference type="ARBA" id="ARBA00022723"/>
    </source>
</evidence>
<dbReference type="EMBL" id="JABAYA010000112">
    <property type="protein sequence ID" value="KAF7724751.1"/>
    <property type="molecule type" value="Genomic_DNA"/>
</dbReference>
<evidence type="ECO:0000259" key="6">
    <source>
        <dbReference type="PROSITE" id="PS50048"/>
    </source>
</evidence>
<keyword evidence="2" id="KW-0479">Metal-binding</keyword>
<sequence>MSGRKISCIPCRSKKARCDRENPCSRCSRTNKADQCVYPKPGSLGRPPKNAVFRATKQLAVREFVFEYPTRPASDDMWSLCPSHPNGLRYYIENIYNLYSQRGQALRYCMYESNDRHDKTPRKRLNIAPIQHFTWLAPGIVNLLLRRLSQLHLEAFTDLEIALQAFAMMENTPYFTQTPLLTDPLQSLPPEEALRLIDIFFDAYPYSVMLNKTLLLRQYWDDTIDPALLSTIFGIALYVSRLGGQSPTFWGAMTASCRNPFLDHAHILLQDATAEATLGKYQGIVLLSAFESIYGLAKRGISLLALSYMLASQLGILDNRFHGDPIEQEIVSWTFWSAYVMTIYGCVELGLNNRDALALHKVPFPPMNIYVSASFGVTESPQAELVESFYSQVVIAQFSYLIFRHTPRPQHNLFGAAIPNVEALEPERNVEQQMQRIVNEFAIFVDNNRLLWSPYQRYMIETTLLLYKVHLRFLQPALKDGVTRMFELPIRYLTFLDEIDPANPEVALRLGEVLPTVLDLIHMLKWLLHLPVAQSFHIPHGLMEANLETCARLLMLSYQWLPSSDLLEHLKELVKFTKMDIWRTWNATKLVRARIESFLKHHLKRHRSGSYRLKPLISREAAHESILAEAPDIFQQFLVADEAWLL</sequence>
<dbReference type="CDD" id="cd00067">
    <property type="entry name" value="GAL4"/>
    <property type="match status" value="1"/>
</dbReference>
<organism evidence="7 8">
    <name type="scientific">Apophysomyces ossiformis</name>
    <dbReference type="NCBI Taxonomy" id="679940"/>
    <lineage>
        <taxon>Eukaryota</taxon>
        <taxon>Fungi</taxon>
        <taxon>Fungi incertae sedis</taxon>
        <taxon>Mucoromycota</taxon>
        <taxon>Mucoromycotina</taxon>
        <taxon>Mucoromycetes</taxon>
        <taxon>Mucorales</taxon>
        <taxon>Mucorineae</taxon>
        <taxon>Mucoraceae</taxon>
        <taxon>Apophysomyces</taxon>
    </lineage>
</organism>
<evidence type="ECO:0000313" key="7">
    <source>
        <dbReference type="EMBL" id="KAF7724751.1"/>
    </source>
</evidence>
<dbReference type="InterPro" id="IPR036864">
    <property type="entry name" value="Zn2-C6_fun-type_DNA-bd_sf"/>
</dbReference>
<dbReference type="CDD" id="cd12148">
    <property type="entry name" value="fungal_TF_MHR"/>
    <property type="match status" value="1"/>
</dbReference>
<dbReference type="GO" id="GO:0005634">
    <property type="term" value="C:nucleus"/>
    <property type="evidence" value="ECO:0007669"/>
    <property type="project" value="UniProtKB-SubCell"/>
</dbReference>
<dbReference type="GO" id="GO:0000981">
    <property type="term" value="F:DNA-binding transcription factor activity, RNA polymerase II-specific"/>
    <property type="evidence" value="ECO:0007669"/>
    <property type="project" value="InterPro"/>
</dbReference>
<reference evidence="7" key="1">
    <citation type="submission" date="2020-01" db="EMBL/GenBank/DDBJ databases">
        <title>Genome Sequencing of Three Apophysomyces-Like Fungal Strains Confirms a Novel Fungal Genus in the Mucoromycota with divergent Burkholderia-like Endosymbiotic Bacteria.</title>
        <authorList>
            <person name="Stajich J.E."/>
            <person name="Macias A.M."/>
            <person name="Carter-House D."/>
            <person name="Lovett B."/>
            <person name="Kasson L.R."/>
            <person name="Berry K."/>
            <person name="Grigoriev I."/>
            <person name="Chang Y."/>
            <person name="Spatafora J."/>
            <person name="Kasson M.T."/>
        </authorList>
    </citation>
    <scope>NUCLEOTIDE SEQUENCE</scope>
    <source>
        <strain evidence="7">NRRL A-21654</strain>
    </source>
</reference>
<evidence type="ECO:0000256" key="1">
    <source>
        <dbReference type="ARBA" id="ARBA00004123"/>
    </source>
</evidence>
<accession>A0A8H7BN11</accession>
<keyword evidence="8" id="KW-1185">Reference proteome</keyword>
<dbReference type="PANTHER" id="PTHR47338:SF20">
    <property type="entry name" value="ZN(II)2CYS6 TRANSCRIPTION FACTOR (EUROFUNG)"/>
    <property type="match status" value="1"/>
</dbReference>
<comment type="caution">
    <text evidence="7">The sequence shown here is derived from an EMBL/GenBank/DDBJ whole genome shotgun (WGS) entry which is preliminary data.</text>
</comment>